<gene>
    <name evidence="3" type="ORF">ADIARSV_4127</name>
</gene>
<dbReference type="SUPFAM" id="SSF53955">
    <property type="entry name" value="Lysozyme-like"/>
    <property type="match status" value="1"/>
</dbReference>
<dbReference type="PANTHER" id="PTHR37423:SF2">
    <property type="entry name" value="MEMBRANE-BOUND LYTIC MUREIN TRANSGLYCOSYLASE C"/>
    <property type="match status" value="1"/>
</dbReference>
<dbReference type="GO" id="GO:0016798">
    <property type="term" value="F:hydrolase activity, acting on glycosyl bonds"/>
    <property type="evidence" value="ECO:0007669"/>
    <property type="project" value="UniProtKB-KW"/>
</dbReference>
<protein>
    <submittedName>
        <fullName evidence="3">Membrane-bound lytic murein transglycosylase D</fullName>
        <ecNumber evidence="3">3.2.1.-</ecNumber>
    </submittedName>
</protein>
<dbReference type="InterPro" id="IPR023346">
    <property type="entry name" value="Lysozyme-like_dom_sf"/>
</dbReference>
<dbReference type="Pfam" id="PF01464">
    <property type="entry name" value="SLT"/>
    <property type="match status" value="1"/>
</dbReference>
<dbReference type="AlphaFoldDB" id="R9GM60"/>
<dbReference type="PATRIC" id="fig|1150600.3.peg.4085"/>
<dbReference type="STRING" id="1150600.ADIARSV_4127"/>
<dbReference type="Gene3D" id="1.10.530.10">
    <property type="match status" value="1"/>
</dbReference>
<reference evidence="3 4" key="1">
    <citation type="journal article" date="2013" name="Genome Announc.">
        <title>Draft Genome Sequence of Arcticibacter svalbardensis Strain MN12-7T, a Member of the Family Sphingobacteriaceae Isolated from an Arctic Soil Sample.</title>
        <authorList>
            <person name="Shivaji S."/>
            <person name="Ara S."/>
            <person name="Prasad S."/>
            <person name="Manasa B.P."/>
            <person name="Begum Z."/>
            <person name="Singh A."/>
            <person name="Kumar Pinnaka A."/>
        </authorList>
    </citation>
    <scope>NUCLEOTIDE SEQUENCE [LARGE SCALE GENOMIC DNA]</scope>
    <source>
        <strain evidence="3 4">MN12-7</strain>
    </source>
</reference>
<keyword evidence="4" id="KW-1185">Reference proteome</keyword>
<evidence type="ECO:0000313" key="4">
    <source>
        <dbReference type="Proteomes" id="UP000014174"/>
    </source>
</evidence>
<dbReference type="eggNOG" id="COG0741">
    <property type="taxonomic scope" value="Bacteria"/>
</dbReference>
<evidence type="ECO:0000313" key="3">
    <source>
        <dbReference type="EMBL" id="EOR92615.1"/>
    </source>
</evidence>
<name>R9GM60_9SPHI</name>
<dbReference type="CDD" id="cd16894">
    <property type="entry name" value="MltD-like"/>
    <property type="match status" value="1"/>
</dbReference>
<feature type="domain" description="Transglycosylase SLT" evidence="2">
    <location>
        <begin position="98"/>
        <end position="196"/>
    </location>
</feature>
<dbReference type="EMBL" id="AQPN01000145">
    <property type="protein sequence ID" value="EOR92615.1"/>
    <property type="molecule type" value="Genomic_DNA"/>
</dbReference>
<keyword evidence="3" id="KW-0326">Glycosidase</keyword>
<keyword evidence="3" id="KW-0378">Hydrolase</keyword>
<proteinExistence type="inferred from homology"/>
<comment type="similarity">
    <text evidence="1">Belongs to the transglycosylase Slt family.</text>
</comment>
<evidence type="ECO:0000256" key="1">
    <source>
        <dbReference type="ARBA" id="ARBA00007734"/>
    </source>
</evidence>
<sequence length="265" mass="30552">MIMILAKIGVSRTSVTYVNSFPQKVDVPSPQEEKDSSPAYSYEFANEVIPVERLKVFRRMNKYLKANSYEHIQTDRLHHQAARWFPIMEPILKRYGIPDDFKYLPLVESGLKRGTSVKGAAGYWQFMPGTARSYGLIVNGDVDERHNMKMSTAAACRYLKELHNEFHNWTLVAAAYNLGENKLRKRINTQGHKSYFKLKLNNETASYVYKLVSMKEVIENPIKYGFASRNKELLAKETRPEPVYINPVIEQNAISALNLLQKQEL</sequence>
<dbReference type="PANTHER" id="PTHR37423">
    <property type="entry name" value="SOLUBLE LYTIC MUREIN TRANSGLYCOSYLASE-RELATED"/>
    <property type="match status" value="1"/>
</dbReference>
<dbReference type="EC" id="3.2.1.-" evidence="3"/>
<dbReference type="Proteomes" id="UP000014174">
    <property type="component" value="Unassembled WGS sequence"/>
</dbReference>
<accession>R9GM60</accession>
<comment type="caution">
    <text evidence="3">The sequence shown here is derived from an EMBL/GenBank/DDBJ whole genome shotgun (WGS) entry which is preliminary data.</text>
</comment>
<organism evidence="3 4">
    <name type="scientific">Arcticibacter svalbardensis MN12-7</name>
    <dbReference type="NCBI Taxonomy" id="1150600"/>
    <lineage>
        <taxon>Bacteria</taxon>
        <taxon>Pseudomonadati</taxon>
        <taxon>Bacteroidota</taxon>
        <taxon>Sphingobacteriia</taxon>
        <taxon>Sphingobacteriales</taxon>
        <taxon>Sphingobacteriaceae</taxon>
        <taxon>Arcticibacter</taxon>
    </lineage>
</organism>
<evidence type="ECO:0000259" key="2">
    <source>
        <dbReference type="Pfam" id="PF01464"/>
    </source>
</evidence>
<dbReference type="InterPro" id="IPR008258">
    <property type="entry name" value="Transglycosylase_SLT_dom_1"/>
</dbReference>